<evidence type="ECO:0000259" key="2">
    <source>
        <dbReference type="Pfam" id="PF22936"/>
    </source>
</evidence>
<evidence type="ECO:0000313" key="3">
    <source>
        <dbReference type="EMBL" id="GEU91929.1"/>
    </source>
</evidence>
<evidence type="ECO:0000256" key="1">
    <source>
        <dbReference type="SAM" id="MobiDB-lite"/>
    </source>
</evidence>
<organism evidence="3">
    <name type="scientific">Tanacetum cinerariifolium</name>
    <name type="common">Dalmatian daisy</name>
    <name type="synonym">Chrysanthemum cinerariifolium</name>
    <dbReference type="NCBI Taxonomy" id="118510"/>
    <lineage>
        <taxon>Eukaryota</taxon>
        <taxon>Viridiplantae</taxon>
        <taxon>Streptophyta</taxon>
        <taxon>Embryophyta</taxon>
        <taxon>Tracheophyta</taxon>
        <taxon>Spermatophyta</taxon>
        <taxon>Magnoliopsida</taxon>
        <taxon>eudicotyledons</taxon>
        <taxon>Gunneridae</taxon>
        <taxon>Pentapetalae</taxon>
        <taxon>asterids</taxon>
        <taxon>campanulids</taxon>
        <taxon>Asterales</taxon>
        <taxon>Asteraceae</taxon>
        <taxon>Asteroideae</taxon>
        <taxon>Anthemideae</taxon>
        <taxon>Anthemidinae</taxon>
        <taxon>Tanacetum</taxon>
    </lineage>
</organism>
<feature type="domain" description="Retrovirus-related Pol polyprotein from transposon TNT 1-94-like beta-barrel" evidence="2">
    <location>
        <begin position="152"/>
        <end position="193"/>
    </location>
</feature>
<reference evidence="3" key="1">
    <citation type="journal article" date="2019" name="Sci. Rep.">
        <title>Draft genome of Tanacetum cinerariifolium, the natural source of mosquito coil.</title>
        <authorList>
            <person name="Yamashiro T."/>
            <person name="Shiraishi A."/>
            <person name="Satake H."/>
            <person name="Nakayama K."/>
        </authorList>
    </citation>
    <scope>NUCLEOTIDE SEQUENCE</scope>
</reference>
<dbReference type="Pfam" id="PF22936">
    <property type="entry name" value="Pol_BBD"/>
    <property type="match status" value="1"/>
</dbReference>
<feature type="compositionally biased region" description="Basic and acidic residues" evidence="1">
    <location>
        <begin position="272"/>
        <end position="292"/>
    </location>
</feature>
<accession>A0A6L2P2T1</accession>
<feature type="region of interest" description="Disordered" evidence="1">
    <location>
        <begin position="1"/>
        <end position="20"/>
    </location>
</feature>
<gene>
    <name evidence="3" type="ORF">Tci_063907</name>
</gene>
<feature type="region of interest" description="Disordered" evidence="1">
    <location>
        <begin position="272"/>
        <end position="305"/>
    </location>
</feature>
<dbReference type="InterPro" id="IPR054722">
    <property type="entry name" value="PolX-like_BBD"/>
</dbReference>
<dbReference type="EMBL" id="BKCJ010010516">
    <property type="protein sequence ID" value="GEU91929.1"/>
    <property type="molecule type" value="Genomic_DNA"/>
</dbReference>
<sequence length="344" mass="38593">MDNNSQRKKQEVEDDRRNFNFSNNKTSVTACNDSLNAKTSNVNFVCVTCGKLRNDNHGMCVLHYINGVNSRTKQSIVVPISTREPKRTVNQSIATPLERTVALESTSQKPRRKIRKQYEQISTTCKWWCSKITPPGYKWKPETSTLVKIILFIVDFGCSKHMTRNLKLLSNFVEQFMGTVKFGNDQITLILGYEDLVQGNSTCYLHDLKGNDLLTGVLIPFIVLSLVMSTSAHFDSKIISYTVGAQSSQVPTSLPDDPYVAVRFNLSLEDTKGESLEPDSKRKGSKDECLDSKEEEEVAPEGQQQVVQVVDTAVDEPLGLGYRAARRHALESTDEIAPSTFEVR</sequence>
<feature type="compositionally biased region" description="Basic and acidic residues" evidence="1">
    <location>
        <begin position="8"/>
        <end position="18"/>
    </location>
</feature>
<protein>
    <recommendedName>
        <fullName evidence="2">Retrovirus-related Pol polyprotein from transposon TNT 1-94-like beta-barrel domain-containing protein</fullName>
    </recommendedName>
</protein>
<name>A0A6L2P2T1_TANCI</name>
<proteinExistence type="predicted"/>
<comment type="caution">
    <text evidence="3">The sequence shown here is derived from an EMBL/GenBank/DDBJ whole genome shotgun (WGS) entry which is preliminary data.</text>
</comment>
<dbReference type="AlphaFoldDB" id="A0A6L2P2T1"/>